<proteinExistence type="predicted"/>
<sequence length="96" mass="10908">MIGVSRLALEIPGAHSLKEKRRVVKSIIQQVQHRFNVAIAETDGHAQWQFAEIGIACVSTSPQHADEMLRRVLQYIEEHLTEGYLLDYSTELIHVS</sequence>
<dbReference type="STRING" id="309801.trd_0890"/>
<dbReference type="Proteomes" id="UP000000447">
    <property type="component" value="Chromosome"/>
</dbReference>
<dbReference type="KEGG" id="tro:trd_0890"/>
<protein>
    <recommendedName>
        <fullName evidence="3">DUF503 domain-containing protein</fullName>
    </recommendedName>
</protein>
<evidence type="ECO:0000313" key="2">
    <source>
        <dbReference type="Proteomes" id="UP000000447"/>
    </source>
</evidence>
<dbReference type="InterPro" id="IPR036746">
    <property type="entry name" value="TT1725-like_sf"/>
</dbReference>
<keyword evidence="2" id="KW-1185">Reference proteome</keyword>
<dbReference type="HOGENOM" id="CLU_149981_2_2_0"/>
<dbReference type="AlphaFoldDB" id="B9KZH0"/>
<dbReference type="InterPro" id="IPR007546">
    <property type="entry name" value="DUF503"/>
</dbReference>
<gene>
    <name evidence="1" type="ordered locus">trd_0890</name>
</gene>
<organism evidence="1 2">
    <name type="scientific">Thermomicrobium roseum (strain ATCC 27502 / DSM 5159 / P-2)</name>
    <dbReference type="NCBI Taxonomy" id="309801"/>
    <lineage>
        <taxon>Bacteria</taxon>
        <taxon>Pseudomonadati</taxon>
        <taxon>Thermomicrobiota</taxon>
        <taxon>Thermomicrobia</taxon>
        <taxon>Thermomicrobiales</taxon>
        <taxon>Thermomicrobiaceae</taxon>
        <taxon>Thermomicrobium</taxon>
    </lineage>
</organism>
<dbReference type="PANTHER" id="PTHR36441:SF1">
    <property type="entry name" value="DUF503 DOMAIN-CONTAINING PROTEIN"/>
    <property type="match status" value="1"/>
</dbReference>
<dbReference type="EMBL" id="CP001275">
    <property type="protein sequence ID" value="ACM06289.1"/>
    <property type="molecule type" value="Genomic_DNA"/>
</dbReference>
<evidence type="ECO:0008006" key="3">
    <source>
        <dbReference type="Google" id="ProtNLM"/>
    </source>
</evidence>
<dbReference type="PANTHER" id="PTHR36441">
    <property type="entry name" value="HYPOTHETICAL CYTOSOLIC PROTEIN"/>
    <property type="match status" value="1"/>
</dbReference>
<dbReference type="SUPFAM" id="SSF103007">
    <property type="entry name" value="Hypothetical protein TT1725"/>
    <property type="match status" value="1"/>
</dbReference>
<accession>B9KZH0</accession>
<dbReference type="eggNOG" id="COG1550">
    <property type="taxonomic scope" value="Bacteria"/>
</dbReference>
<reference evidence="1 2" key="1">
    <citation type="journal article" date="2009" name="PLoS ONE">
        <title>Complete genome sequence of the aerobic CO-oxidizing thermophile Thermomicrobium roseum.</title>
        <authorList>
            <person name="Wu D."/>
            <person name="Raymond J."/>
            <person name="Wu M."/>
            <person name="Chatterji S."/>
            <person name="Ren Q."/>
            <person name="Graham J.E."/>
            <person name="Bryant D.A."/>
            <person name="Robb F."/>
            <person name="Colman A."/>
            <person name="Tallon L.J."/>
            <person name="Badger J.H."/>
            <person name="Madupu R."/>
            <person name="Ward N.L."/>
            <person name="Eisen J.A."/>
        </authorList>
    </citation>
    <scope>NUCLEOTIDE SEQUENCE [LARGE SCALE GENOMIC DNA]</scope>
    <source>
        <strain evidence="2">ATCC 27502 / DSM 5159 / P-2</strain>
    </source>
</reference>
<dbReference type="Gene3D" id="3.30.70.1120">
    <property type="entry name" value="TT1725-like"/>
    <property type="match status" value="1"/>
</dbReference>
<evidence type="ECO:0000313" key="1">
    <source>
        <dbReference type="EMBL" id="ACM06289.1"/>
    </source>
</evidence>
<dbReference type="Pfam" id="PF04456">
    <property type="entry name" value="DUF503"/>
    <property type="match status" value="1"/>
</dbReference>
<name>B9KZH0_THERP</name>